<gene>
    <name evidence="2" type="ORF">AZF00_16420</name>
</gene>
<proteinExistence type="predicted"/>
<protein>
    <recommendedName>
        <fullName evidence="4">Lipoprotein</fullName>
    </recommendedName>
</protein>
<dbReference type="STRING" id="1470434.AZF00_16420"/>
<dbReference type="PROSITE" id="PS51257">
    <property type="entry name" value="PROKAR_LIPOPROTEIN"/>
    <property type="match status" value="1"/>
</dbReference>
<evidence type="ECO:0000313" key="3">
    <source>
        <dbReference type="Proteomes" id="UP000074119"/>
    </source>
</evidence>
<keyword evidence="1" id="KW-0732">Signal</keyword>
<organism evidence="2 3">
    <name type="scientific">Zhongshania aliphaticivorans</name>
    <dbReference type="NCBI Taxonomy" id="1470434"/>
    <lineage>
        <taxon>Bacteria</taxon>
        <taxon>Pseudomonadati</taxon>
        <taxon>Pseudomonadota</taxon>
        <taxon>Gammaproteobacteria</taxon>
        <taxon>Cellvibrionales</taxon>
        <taxon>Spongiibacteraceae</taxon>
        <taxon>Zhongshania</taxon>
    </lineage>
</organism>
<dbReference type="EMBL" id="CP014544">
    <property type="protein sequence ID" value="AMO69788.1"/>
    <property type="molecule type" value="Genomic_DNA"/>
</dbReference>
<accession>A0A127M9D7</accession>
<dbReference type="AlphaFoldDB" id="A0A127M9D7"/>
<evidence type="ECO:0000313" key="2">
    <source>
        <dbReference type="EMBL" id="AMO69788.1"/>
    </source>
</evidence>
<feature type="signal peptide" evidence="1">
    <location>
        <begin position="1"/>
        <end position="18"/>
    </location>
</feature>
<evidence type="ECO:0000256" key="1">
    <source>
        <dbReference type="SAM" id="SignalP"/>
    </source>
</evidence>
<reference evidence="2 3" key="1">
    <citation type="submission" date="2015-12" db="EMBL/GenBank/DDBJ databases">
        <authorList>
            <person name="Shamseldin A."/>
            <person name="Moawad H."/>
            <person name="Abd El-Rahim W.M."/>
            <person name="Sadowsky M.J."/>
        </authorList>
    </citation>
    <scope>NUCLEOTIDE SEQUENCE [LARGE SCALE GENOMIC DNA]</scope>
    <source>
        <strain evidence="2 3">SM2</strain>
    </source>
</reference>
<evidence type="ECO:0008006" key="4">
    <source>
        <dbReference type="Google" id="ProtNLM"/>
    </source>
</evidence>
<dbReference type="RefSeq" id="WP_008252268.1">
    <property type="nucleotide sequence ID" value="NZ_CP014544.1"/>
</dbReference>
<feature type="chain" id="PRO_5007275202" description="Lipoprotein" evidence="1">
    <location>
        <begin position="19"/>
        <end position="204"/>
    </location>
</feature>
<name>A0A127M9D7_9GAMM</name>
<sequence length="204" mass="21823">MKTYFACSLMILLLTACAVPGSKSGDEVAVQPPAEGNVTANIETESCPGDNALPADVAAQFEAVDDPALLASVLGAPMAGMLCQGKVYQLKAGAELTIYRAWNSSNPNSRLGKWWAFSSPTGKTAQYRSDYEICYQWSPLDKLVHCKLSGGVKVVVGTGQSAKCSDYLSYPASAAKQIYIDNAAEAVMNCQEYDGVFQWQAVKN</sequence>
<dbReference type="Proteomes" id="UP000074119">
    <property type="component" value="Chromosome"/>
</dbReference>
<dbReference type="KEGG" id="zal:AZF00_16420"/>